<dbReference type="InterPro" id="IPR002772">
    <property type="entry name" value="Glyco_hydro_3_C"/>
</dbReference>
<evidence type="ECO:0000256" key="3">
    <source>
        <dbReference type="ARBA" id="ARBA00023277"/>
    </source>
</evidence>
<dbReference type="InterPro" id="IPR017853">
    <property type="entry name" value="GH"/>
</dbReference>
<dbReference type="Gene3D" id="2.60.40.10">
    <property type="entry name" value="Immunoglobulins"/>
    <property type="match status" value="1"/>
</dbReference>
<dbReference type="SMART" id="SM01217">
    <property type="entry name" value="Fn3_like"/>
    <property type="match status" value="1"/>
</dbReference>
<dbReference type="Pfam" id="PF01915">
    <property type="entry name" value="Glyco_hydro_3_C"/>
    <property type="match status" value="1"/>
</dbReference>
<dbReference type="InterPro" id="IPR019800">
    <property type="entry name" value="Glyco_hydro_3_AS"/>
</dbReference>
<evidence type="ECO:0000256" key="4">
    <source>
        <dbReference type="ARBA" id="ARBA00023295"/>
    </source>
</evidence>
<evidence type="ECO:0000313" key="10">
    <source>
        <dbReference type="Proteomes" id="UP001556170"/>
    </source>
</evidence>
<dbReference type="PRINTS" id="PR00133">
    <property type="entry name" value="GLHYDRLASE3"/>
</dbReference>
<proteinExistence type="inferred from homology"/>
<organism evidence="9 10">
    <name type="scientific">Rhodanobacter geophilus</name>
    <dbReference type="NCBI Taxonomy" id="3162488"/>
    <lineage>
        <taxon>Bacteria</taxon>
        <taxon>Pseudomonadati</taxon>
        <taxon>Pseudomonadota</taxon>
        <taxon>Gammaproteobacteria</taxon>
        <taxon>Lysobacterales</taxon>
        <taxon>Rhodanobacteraceae</taxon>
        <taxon>Rhodanobacter</taxon>
    </lineage>
</organism>
<evidence type="ECO:0000256" key="5">
    <source>
        <dbReference type="RuleBase" id="RU361161"/>
    </source>
</evidence>
<name>A0ABV3QM52_9GAMM</name>
<gene>
    <name evidence="9" type="ORF">ABQJ56_04830</name>
</gene>
<dbReference type="Proteomes" id="UP001556170">
    <property type="component" value="Unassembled WGS sequence"/>
</dbReference>
<accession>A0ABV3QM52</accession>
<protein>
    <submittedName>
        <fullName evidence="9">Beta-glucosidase</fullName>
    </submittedName>
</protein>
<dbReference type="PANTHER" id="PTHR42715:SF10">
    <property type="entry name" value="BETA-GLUCOSIDASE"/>
    <property type="match status" value="1"/>
</dbReference>
<keyword evidence="7" id="KW-0732">Signal</keyword>
<keyword evidence="4 5" id="KW-0326">Glycosidase</keyword>
<feature type="signal peptide" evidence="7">
    <location>
        <begin position="1"/>
        <end position="25"/>
    </location>
</feature>
<dbReference type="Gene3D" id="3.40.50.1700">
    <property type="entry name" value="Glycoside hydrolase family 3 C-terminal domain"/>
    <property type="match status" value="1"/>
</dbReference>
<evidence type="ECO:0000256" key="1">
    <source>
        <dbReference type="ARBA" id="ARBA00005336"/>
    </source>
</evidence>
<feature type="region of interest" description="Disordered" evidence="6">
    <location>
        <begin position="556"/>
        <end position="587"/>
    </location>
</feature>
<dbReference type="InterPro" id="IPR026891">
    <property type="entry name" value="Fn3-like"/>
</dbReference>
<keyword evidence="2 5" id="KW-0378">Hydrolase</keyword>
<dbReference type="EMBL" id="JBFOHL010000003">
    <property type="protein sequence ID" value="MEW9623544.1"/>
    <property type="molecule type" value="Genomic_DNA"/>
</dbReference>
<keyword evidence="3" id="KW-0119">Carbohydrate metabolism</keyword>
<dbReference type="InterPro" id="IPR036962">
    <property type="entry name" value="Glyco_hydro_3_N_sf"/>
</dbReference>
<comment type="caution">
    <text evidence="9">The sequence shown here is derived from an EMBL/GenBank/DDBJ whole genome shotgun (WGS) entry which is preliminary data.</text>
</comment>
<dbReference type="SUPFAM" id="SSF51445">
    <property type="entry name" value="(Trans)glycosidases"/>
    <property type="match status" value="1"/>
</dbReference>
<keyword evidence="10" id="KW-1185">Reference proteome</keyword>
<dbReference type="InterPro" id="IPR036881">
    <property type="entry name" value="Glyco_hydro_3_C_sf"/>
</dbReference>
<dbReference type="PROSITE" id="PS00775">
    <property type="entry name" value="GLYCOSYL_HYDROL_F3"/>
    <property type="match status" value="1"/>
</dbReference>
<feature type="compositionally biased region" description="Polar residues" evidence="6">
    <location>
        <begin position="576"/>
        <end position="585"/>
    </location>
</feature>
<dbReference type="PANTHER" id="PTHR42715">
    <property type="entry name" value="BETA-GLUCOSIDASE"/>
    <property type="match status" value="1"/>
</dbReference>
<dbReference type="Pfam" id="PF14310">
    <property type="entry name" value="Fn3-like"/>
    <property type="match status" value="1"/>
</dbReference>
<evidence type="ECO:0000256" key="6">
    <source>
        <dbReference type="SAM" id="MobiDB-lite"/>
    </source>
</evidence>
<dbReference type="Gene3D" id="3.20.20.300">
    <property type="entry name" value="Glycoside hydrolase, family 3, N-terminal domain"/>
    <property type="match status" value="1"/>
</dbReference>
<comment type="similarity">
    <text evidence="1 5">Belongs to the glycosyl hydrolase 3 family.</text>
</comment>
<dbReference type="Pfam" id="PF00933">
    <property type="entry name" value="Glyco_hydro_3"/>
    <property type="match status" value="1"/>
</dbReference>
<feature type="domain" description="Fibronectin type III-like" evidence="8">
    <location>
        <begin position="653"/>
        <end position="720"/>
    </location>
</feature>
<sequence>MAPHKTRIASFIGMALLAFGGTCSAADTGSHAQPWMNPRLTPDQRADLVLKAMTQDEKFRLIRVDFGDTENGHVMAPGALGSAGYGPAIARLGLPAIQESDAGLGVAKPHKLGATALPSGLATAASFDPAVARAGGAMIGGEAHSRGFNVMLAGGADLVRDPRNGRNFEYAGEDPLLAGVIVGNAIAGIQSRHVVSTIKHYAFNDLETARTTLSADIGEPAARESDLLAFEIAIATGHPGSVMCSYNRVNAVYACENDWLLNQVLKHDWHYPGFVMSDWGAVHSGAKAALAGLDQESAGETFDKEVYFDQPLRAAVASGEVPQSRIDDMARRILRSLFAAGVLDHPATQSAIDFAADRRVAQRAEEAGAVLLRNRDALLPLSAAQSVAVIGGHADKGVLTGGGSSAVQSPQGNAVPDLPPTAWPGPRIYQPSAPLAAIRQRAHGAVSYASGEDIAAAAKLAAQAKVAVVFVEQWAAESVDAPHLTLPGNQDALVEAVARANPHTVVVLENNGPVAMPWLARVGAVLEAWYPGAAGGEAIARLLYGEVDPSGRLPLTWPRDESQLPRPQIPGAALTSMGQPPQGQPAQDVDYNIEGADVGYRWYQRKHLDPLFPFGYGLTYTHFDYSGFAPRMANGKVTASFTVTNRGARAGVDVPQLYVTLPGPDEVRRLAGWCRVDLKPGQSAHLTVTADPRLLVDFDSKNRHWQQAAGDYRLQLGHSATSFQGDGKVTLAAASWAADASPAGVPQPCTASVTR</sequence>
<dbReference type="SUPFAM" id="SSF52279">
    <property type="entry name" value="Beta-D-glucan exohydrolase, C-terminal domain"/>
    <property type="match status" value="1"/>
</dbReference>
<feature type="chain" id="PRO_5045218533" evidence="7">
    <location>
        <begin position="26"/>
        <end position="755"/>
    </location>
</feature>
<dbReference type="RefSeq" id="WP_367843854.1">
    <property type="nucleotide sequence ID" value="NZ_JBFOHL010000003.1"/>
</dbReference>
<dbReference type="InterPro" id="IPR001764">
    <property type="entry name" value="Glyco_hydro_3_N"/>
</dbReference>
<evidence type="ECO:0000259" key="8">
    <source>
        <dbReference type="SMART" id="SM01217"/>
    </source>
</evidence>
<evidence type="ECO:0000313" key="9">
    <source>
        <dbReference type="EMBL" id="MEW9623544.1"/>
    </source>
</evidence>
<reference evidence="9 10" key="1">
    <citation type="submission" date="2024-06" db="EMBL/GenBank/DDBJ databases">
        <authorList>
            <person name="Woo H."/>
        </authorList>
    </citation>
    <scope>NUCLEOTIDE SEQUENCE [LARGE SCALE GENOMIC DNA]</scope>
    <source>
        <strain evidence="9 10">S2-g</strain>
    </source>
</reference>
<evidence type="ECO:0000256" key="2">
    <source>
        <dbReference type="ARBA" id="ARBA00022801"/>
    </source>
</evidence>
<dbReference type="InterPro" id="IPR013783">
    <property type="entry name" value="Ig-like_fold"/>
</dbReference>
<evidence type="ECO:0000256" key="7">
    <source>
        <dbReference type="SAM" id="SignalP"/>
    </source>
</evidence>
<dbReference type="InterPro" id="IPR050288">
    <property type="entry name" value="Cellulose_deg_GH3"/>
</dbReference>